<name>A0A0H3BLM7_TREPS</name>
<accession>A0A0H3BLM7</accession>
<evidence type="ECO:0000256" key="4">
    <source>
        <dbReference type="ARBA" id="ARBA00022643"/>
    </source>
</evidence>
<evidence type="ECO:0000256" key="6">
    <source>
        <dbReference type="ARBA" id="ARBA00022695"/>
    </source>
</evidence>
<dbReference type="EC" id="2.7.7.2" evidence="2"/>
<dbReference type="PATRIC" id="fig|455434.6.peg.875"/>
<keyword evidence="7" id="KW-0547">Nucleotide-binding</keyword>
<dbReference type="GO" id="GO:0005524">
    <property type="term" value="F:ATP binding"/>
    <property type="evidence" value="ECO:0007669"/>
    <property type="project" value="UniProtKB-KW"/>
</dbReference>
<evidence type="ECO:0000256" key="10">
    <source>
        <dbReference type="ARBA" id="ARBA00049494"/>
    </source>
</evidence>
<evidence type="ECO:0000259" key="11">
    <source>
        <dbReference type="Pfam" id="PF06574"/>
    </source>
</evidence>
<reference evidence="12 13" key="1">
    <citation type="journal article" date="2008" name="BMC Microbiol.">
        <title>Complete genome sequence of Treponema pallidum ssp. pallidum strain SS14 determined with oligonucleotide arrays.</title>
        <authorList>
            <person name="Matejkova P."/>
            <person name="Strouhal M."/>
            <person name="Smajs D."/>
            <person name="Norris S.J."/>
            <person name="Palzkill T."/>
            <person name="Petrosino J.F."/>
            <person name="Sodergren E."/>
            <person name="Norton J.E."/>
            <person name="Singh J."/>
            <person name="Richmond T.A."/>
            <person name="Molla M.N."/>
            <person name="Albert T.J."/>
            <person name="Weinstock G.M."/>
        </authorList>
    </citation>
    <scope>NUCLEOTIDE SEQUENCE [LARGE SCALE GENOMIC DNA]</scope>
    <source>
        <strain evidence="12 13">SS14</strain>
    </source>
</reference>
<dbReference type="GO" id="GO:0009231">
    <property type="term" value="P:riboflavin biosynthetic process"/>
    <property type="evidence" value="ECO:0007669"/>
    <property type="project" value="InterPro"/>
</dbReference>
<dbReference type="SUPFAM" id="SSF52374">
    <property type="entry name" value="Nucleotidylyl transferase"/>
    <property type="match status" value="1"/>
</dbReference>
<dbReference type="Gene3D" id="3.40.50.620">
    <property type="entry name" value="HUPs"/>
    <property type="match status" value="1"/>
</dbReference>
<evidence type="ECO:0000256" key="3">
    <source>
        <dbReference type="ARBA" id="ARBA00022630"/>
    </source>
</evidence>
<dbReference type="GO" id="GO:0006747">
    <property type="term" value="P:FAD biosynthetic process"/>
    <property type="evidence" value="ECO:0007669"/>
    <property type="project" value="UniProtKB-UniPathway"/>
</dbReference>
<keyword evidence="3" id="KW-0285">Flavoprotein</keyword>
<dbReference type="Proteomes" id="UP000001202">
    <property type="component" value="Chromosome"/>
</dbReference>
<dbReference type="InterPro" id="IPR014729">
    <property type="entry name" value="Rossmann-like_a/b/a_fold"/>
</dbReference>
<dbReference type="CDD" id="cd02064">
    <property type="entry name" value="FAD_synthetase_N"/>
    <property type="match status" value="1"/>
</dbReference>
<keyword evidence="9" id="KW-0067">ATP-binding</keyword>
<feature type="domain" description="FAD synthetase" evidence="11">
    <location>
        <begin position="17"/>
        <end position="172"/>
    </location>
</feature>
<evidence type="ECO:0000256" key="9">
    <source>
        <dbReference type="ARBA" id="ARBA00022840"/>
    </source>
</evidence>
<gene>
    <name evidence="12" type="primary">ribF</name>
    <name evidence="12" type="ordered locus">TPASS_0888</name>
</gene>
<keyword evidence="5" id="KW-0808">Transferase</keyword>
<evidence type="ECO:0000256" key="7">
    <source>
        <dbReference type="ARBA" id="ARBA00022741"/>
    </source>
</evidence>
<dbReference type="AlphaFoldDB" id="A0A0H3BLM7"/>
<comment type="pathway">
    <text evidence="1">Cofactor biosynthesis; FAD biosynthesis; FAD from FMN: step 1/1.</text>
</comment>
<keyword evidence="6 12" id="KW-0548">Nucleotidyltransferase</keyword>
<protein>
    <recommendedName>
        <fullName evidence="2">FAD synthase</fullName>
        <ecNumber evidence="2">2.7.7.2</ecNumber>
    </recommendedName>
</protein>
<keyword evidence="8" id="KW-0274">FAD</keyword>
<dbReference type="RefSeq" id="WP_010882331.1">
    <property type="nucleotide sequence ID" value="NC_010741.1"/>
</dbReference>
<proteinExistence type="predicted"/>
<evidence type="ECO:0000256" key="5">
    <source>
        <dbReference type="ARBA" id="ARBA00022679"/>
    </source>
</evidence>
<dbReference type="GO" id="GO:0016301">
    <property type="term" value="F:kinase activity"/>
    <property type="evidence" value="ECO:0007669"/>
    <property type="project" value="UniProtKB-KW"/>
</dbReference>
<dbReference type="EMBL" id="CP000805">
    <property type="protein sequence ID" value="ACD71304.1"/>
    <property type="molecule type" value="Genomic_DNA"/>
</dbReference>
<dbReference type="InterPro" id="IPR015864">
    <property type="entry name" value="FAD_synthase"/>
</dbReference>
<evidence type="ECO:0000256" key="1">
    <source>
        <dbReference type="ARBA" id="ARBA00004726"/>
    </source>
</evidence>
<organism evidence="12 13">
    <name type="scientific">Treponema pallidum subsp. pallidum (strain SS14)</name>
    <dbReference type="NCBI Taxonomy" id="455434"/>
    <lineage>
        <taxon>Bacteria</taxon>
        <taxon>Pseudomonadati</taxon>
        <taxon>Spirochaetota</taxon>
        <taxon>Spirochaetia</taxon>
        <taxon>Spirochaetales</taxon>
        <taxon>Treponemataceae</taxon>
        <taxon>Treponema</taxon>
    </lineage>
</organism>
<evidence type="ECO:0000313" key="13">
    <source>
        <dbReference type="Proteomes" id="UP000001202"/>
    </source>
</evidence>
<sequence length="275" mass="30111">MRIFRWSQLQEGACIACDRGAAISVGGFDGPHRGHAFLFDKVFAAACAPVADRARCTGLITFTHPPRKHKTSSYEGDLSTLRLRLRYFRARGFDFVVLIDFSKDFARIPGGVFFNTLLRAVRVCYLAVGVDFRCGHGLDTGVRELRRLGDAHSFVCDAVGHYTLEGVRVSSSAVRRAVRCADFESARRLLGRAFSLDGEVIPWQQSGGCARTLCAERGRVSQTLPPEGEYAVRLVQGSGVGLRAQLSVGSSLVQLRLGTEALSHGREALDSIEFE</sequence>
<dbReference type="GeneID" id="93876642"/>
<dbReference type="UniPathway" id="UPA00277">
    <property type="reaction ID" value="UER00407"/>
</dbReference>
<keyword evidence="12" id="KW-0418">Kinase</keyword>
<evidence type="ECO:0000256" key="8">
    <source>
        <dbReference type="ARBA" id="ARBA00022827"/>
    </source>
</evidence>
<keyword evidence="4" id="KW-0288">FMN</keyword>
<dbReference type="KEGG" id="tpp:TPASS_0888"/>
<comment type="catalytic activity">
    <reaction evidence="10">
        <text>FMN + ATP + H(+) = FAD + diphosphate</text>
        <dbReference type="Rhea" id="RHEA:17237"/>
        <dbReference type="ChEBI" id="CHEBI:15378"/>
        <dbReference type="ChEBI" id="CHEBI:30616"/>
        <dbReference type="ChEBI" id="CHEBI:33019"/>
        <dbReference type="ChEBI" id="CHEBI:57692"/>
        <dbReference type="ChEBI" id="CHEBI:58210"/>
        <dbReference type="EC" id="2.7.7.2"/>
    </reaction>
</comment>
<evidence type="ECO:0000313" key="12">
    <source>
        <dbReference type="EMBL" id="ACD71304.1"/>
    </source>
</evidence>
<dbReference type="Pfam" id="PF06574">
    <property type="entry name" value="FAD_syn"/>
    <property type="match status" value="1"/>
</dbReference>
<evidence type="ECO:0000256" key="2">
    <source>
        <dbReference type="ARBA" id="ARBA00012393"/>
    </source>
</evidence>
<dbReference type="GO" id="GO:0003919">
    <property type="term" value="F:FMN adenylyltransferase activity"/>
    <property type="evidence" value="ECO:0007669"/>
    <property type="project" value="UniProtKB-EC"/>
</dbReference>